<evidence type="ECO:0000256" key="1">
    <source>
        <dbReference type="ARBA" id="ARBA00010333"/>
    </source>
</evidence>
<dbReference type="PANTHER" id="PTHR35936">
    <property type="entry name" value="MEMBRANE-BOUND LYTIC MUREIN TRANSGLYCOSYLASE F"/>
    <property type="match status" value="1"/>
</dbReference>
<sequence>MLASTTRSAMLAIAVSMGLPLIATASAKAATVQPFDLSADRERIHVSRNETAIALIPAGYKFAQPGKFTVAVSTNASPPLAMMANDDKTTIGSEADTAQLIADSLGLQLNVVLTSWEDWPLGVSSGKYDAVISNVTVTEARKKRFDFATYRQDVLGFYVKTSSKISKIQQASDIAGLKIIVDSGTNQEKVLLAWNDANEKAGLQPALLQYFDDKAAAQLAVQSGRSDALFGPNSVNAYSAAVTGGIKRVGTVNGGWPLQADIAVTTRKDNGLVKPIQAALEGAIAGGQYEQVLQRWGLEVERVDKSLINPPGLPD</sequence>
<name>A0A8I1EH00_PSEPU</name>
<dbReference type="Proteomes" id="UP000637061">
    <property type="component" value="Unassembled WGS sequence"/>
</dbReference>
<dbReference type="Gene3D" id="3.40.190.10">
    <property type="entry name" value="Periplasmic binding protein-like II"/>
    <property type="match status" value="2"/>
</dbReference>
<comment type="similarity">
    <text evidence="1">Belongs to the bacterial solute-binding protein 3 family.</text>
</comment>
<organism evidence="5 6">
    <name type="scientific">Pseudomonas putida</name>
    <name type="common">Arthrobacter siderocapsulatus</name>
    <dbReference type="NCBI Taxonomy" id="303"/>
    <lineage>
        <taxon>Bacteria</taxon>
        <taxon>Pseudomonadati</taxon>
        <taxon>Pseudomonadota</taxon>
        <taxon>Gammaproteobacteria</taxon>
        <taxon>Pseudomonadales</taxon>
        <taxon>Pseudomonadaceae</taxon>
        <taxon>Pseudomonas</taxon>
    </lineage>
</organism>
<dbReference type="CDD" id="cd01004">
    <property type="entry name" value="PBP2_MidA_like"/>
    <property type="match status" value="1"/>
</dbReference>
<dbReference type="SMART" id="SM00062">
    <property type="entry name" value="PBPb"/>
    <property type="match status" value="1"/>
</dbReference>
<protein>
    <submittedName>
        <fullName evidence="5">ABC transporter substrate-binding protein</fullName>
    </submittedName>
</protein>
<dbReference type="EMBL" id="JAEHTE010000014">
    <property type="protein sequence ID" value="MBI6885048.1"/>
    <property type="molecule type" value="Genomic_DNA"/>
</dbReference>
<reference evidence="5" key="1">
    <citation type="submission" date="2020-12" db="EMBL/GenBank/DDBJ databases">
        <title>Enhanced detection system for hospital associated transmission using whole genome sequencing surveillance.</title>
        <authorList>
            <person name="Harrison L.H."/>
            <person name="Van Tyne D."/>
            <person name="Marsh J.W."/>
            <person name="Griffith M.P."/>
            <person name="Snyder D.J."/>
            <person name="Cooper V.S."/>
            <person name="Mustapha M."/>
        </authorList>
    </citation>
    <scope>NUCLEOTIDE SEQUENCE</scope>
    <source>
        <strain evidence="5">PSB00042</strain>
    </source>
</reference>
<feature type="signal peptide" evidence="3">
    <location>
        <begin position="1"/>
        <end position="29"/>
    </location>
</feature>
<evidence type="ECO:0000256" key="3">
    <source>
        <dbReference type="SAM" id="SignalP"/>
    </source>
</evidence>
<gene>
    <name evidence="5" type="ORF">JEU22_14125</name>
</gene>
<accession>A0A8I1EH00</accession>
<comment type="caution">
    <text evidence="5">The sequence shown here is derived from an EMBL/GenBank/DDBJ whole genome shotgun (WGS) entry which is preliminary data.</text>
</comment>
<keyword evidence="2 3" id="KW-0732">Signal</keyword>
<dbReference type="AlphaFoldDB" id="A0A8I1EH00"/>
<dbReference type="RefSeq" id="WP_198747444.1">
    <property type="nucleotide sequence ID" value="NZ_JAEHTE010000014.1"/>
</dbReference>
<evidence type="ECO:0000256" key="2">
    <source>
        <dbReference type="ARBA" id="ARBA00022729"/>
    </source>
</evidence>
<dbReference type="PANTHER" id="PTHR35936:SF17">
    <property type="entry name" value="ARGININE-BINDING EXTRACELLULAR PROTEIN ARTP"/>
    <property type="match status" value="1"/>
</dbReference>
<proteinExistence type="inferred from homology"/>
<dbReference type="SUPFAM" id="SSF53850">
    <property type="entry name" value="Periplasmic binding protein-like II"/>
    <property type="match status" value="1"/>
</dbReference>
<dbReference type="Pfam" id="PF00497">
    <property type="entry name" value="SBP_bac_3"/>
    <property type="match status" value="1"/>
</dbReference>
<evidence type="ECO:0000259" key="4">
    <source>
        <dbReference type="SMART" id="SM00062"/>
    </source>
</evidence>
<dbReference type="InterPro" id="IPR001638">
    <property type="entry name" value="Solute-binding_3/MltF_N"/>
</dbReference>
<evidence type="ECO:0000313" key="6">
    <source>
        <dbReference type="Proteomes" id="UP000637061"/>
    </source>
</evidence>
<evidence type="ECO:0000313" key="5">
    <source>
        <dbReference type="EMBL" id="MBI6885048.1"/>
    </source>
</evidence>
<feature type="domain" description="Solute-binding protein family 3/N-terminal" evidence="4">
    <location>
        <begin position="67"/>
        <end position="300"/>
    </location>
</feature>
<feature type="chain" id="PRO_5034054235" evidence="3">
    <location>
        <begin position="30"/>
        <end position="315"/>
    </location>
</feature>